<comment type="caution">
    <text evidence="2">The sequence shown here is derived from an EMBL/GenBank/DDBJ whole genome shotgun (WGS) entry which is preliminary data.</text>
</comment>
<keyword evidence="1" id="KW-1133">Transmembrane helix</keyword>
<feature type="transmembrane region" description="Helical" evidence="1">
    <location>
        <begin position="30"/>
        <end position="51"/>
    </location>
</feature>
<keyword evidence="1" id="KW-0812">Transmembrane</keyword>
<dbReference type="VEuPathDB" id="TrichDB:TRFO_39294"/>
<organism evidence="2 3">
    <name type="scientific">Tritrichomonas foetus</name>
    <dbReference type="NCBI Taxonomy" id="1144522"/>
    <lineage>
        <taxon>Eukaryota</taxon>
        <taxon>Metamonada</taxon>
        <taxon>Parabasalia</taxon>
        <taxon>Tritrichomonadida</taxon>
        <taxon>Tritrichomonadidae</taxon>
        <taxon>Tritrichomonas</taxon>
    </lineage>
</organism>
<dbReference type="EMBL" id="MLAK01001311">
    <property type="protein sequence ID" value="OHS94541.1"/>
    <property type="molecule type" value="Genomic_DNA"/>
</dbReference>
<feature type="transmembrane region" description="Helical" evidence="1">
    <location>
        <begin position="5"/>
        <end position="24"/>
    </location>
</feature>
<keyword evidence="3" id="KW-1185">Reference proteome</keyword>
<evidence type="ECO:0000313" key="3">
    <source>
        <dbReference type="Proteomes" id="UP000179807"/>
    </source>
</evidence>
<accession>A0A1J4JAS8</accession>
<feature type="transmembrane region" description="Helical" evidence="1">
    <location>
        <begin position="111"/>
        <end position="140"/>
    </location>
</feature>
<protein>
    <submittedName>
        <fullName evidence="2">Uncharacterized protein</fullName>
    </submittedName>
</protein>
<name>A0A1J4JAS8_9EUKA</name>
<proteinExistence type="predicted"/>
<evidence type="ECO:0000313" key="2">
    <source>
        <dbReference type="EMBL" id="OHS94541.1"/>
    </source>
</evidence>
<keyword evidence="1" id="KW-0472">Membrane</keyword>
<reference evidence="2" key="1">
    <citation type="submission" date="2016-10" db="EMBL/GenBank/DDBJ databases">
        <authorList>
            <person name="Benchimol M."/>
            <person name="Almeida L.G."/>
            <person name="Vasconcelos A.T."/>
            <person name="Perreira-Neves A."/>
            <person name="Rosa I.A."/>
            <person name="Tasca T."/>
            <person name="Bogo M.R."/>
            <person name="de Souza W."/>
        </authorList>
    </citation>
    <scope>NUCLEOTIDE SEQUENCE [LARGE SCALE GENOMIC DNA]</scope>
    <source>
        <strain evidence="2">K</strain>
    </source>
</reference>
<sequence>MSRFLIPAIIFPIFDSILEMIMTFYYNNLIVVEILCIFSIVIMMLLSIYSLQNTRNNFNMTRPIKCLLTELLLVSLMVSQLSVGVRLQPILAHYFVDYPTTIVVKRDFNTFYIWSACTLNFSSTSHFTIAGYDVIMVFIFDAHHVSETGVEFIMLSIIAFLNILSLLLFATTASSYEIKSRFLKLAGELSYNMIIISCKSFFLFIN</sequence>
<dbReference type="Proteomes" id="UP000179807">
    <property type="component" value="Unassembled WGS sequence"/>
</dbReference>
<evidence type="ECO:0000256" key="1">
    <source>
        <dbReference type="SAM" id="Phobius"/>
    </source>
</evidence>
<dbReference type="AlphaFoldDB" id="A0A1J4JAS8"/>
<dbReference type="RefSeq" id="XP_068347678.1">
    <property type="nucleotide sequence ID" value="XM_068512554.1"/>
</dbReference>
<dbReference type="GeneID" id="94847258"/>
<gene>
    <name evidence="2" type="ORF">TRFO_39294</name>
</gene>
<feature type="transmembrane region" description="Helical" evidence="1">
    <location>
        <begin position="152"/>
        <end position="169"/>
    </location>
</feature>